<protein>
    <recommendedName>
        <fullName evidence="1">RNase H type-1 domain-containing protein</fullName>
    </recommendedName>
</protein>
<feature type="non-terminal residue" evidence="2">
    <location>
        <position position="1"/>
    </location>
</feature>
<dbReference type="InterPro" id="IPR052929">
    <property type="entry name" value="RNase_H-like_EbsB-rel"/>
</dbReference>
<dbReference type="Gene3D" id="3.30.420.10">
    <property type="entry name" value="Ribonuclease H-like superfamily/Ribonuclease H"/>
    <property type="match status" value="1"/>
</dbReference>
<dbReference type="CDD" id="cd06222">
    <property type="entry name" value="RNase_H_like"/>
    <property type="match status" value="1"/>
</dbReference>
<sequence length="380" mass="44106">MNLAMVAPHERRVKDLWTDENRRWNKDRVHAIYGNFLGDQICNLPIGDKDHRDRVVWFHNPHGFYYSKSAYSWLMLKLVGFDPHRCFFWKAIWKLKTLPKICVFIWRGFRQDCPRCGAEKETLIHTLKDCPTARTILSIGGLDNKLLVKEYDCCIDWLEDVMHVLNKKATADFIIVLWNSLNNRNNFIFRGKEDNAQVVWERAKTLSHDFRIYNLMNDPIIPATPICKIWEKPPRGYAKVNFDAAINKNKTSYGFIIRDEEGFVIGGGGGFKEETLSAEWAKLYAFEESLKKARALNISKIVFETDNASLVNRVKKHGRDITIMGTRINEIQIVMGNFHSATICWANHSGNRVADFICKNAIAKSCNWDFNLDYPLEIHD</sequence>
<comment type="caution">
    <text evidence="2">The sequence shown here is derived from an EMBL/GenBank/DDBJ whole genome shotgun (WGS) entry which is preliminary data.</text>
</comment>
<feature type="domain" description="RNase H type-1" evidence="1">
    <location>
        <begin position="241"/>
        <end position="361"/>
    </location>
</feature>
<organism evidence="2 3">
    <name type="scientific">Gossypium harknessii</name>
    <dbReference type="NCBI Taxonomy" id="34285"/>
    <lineage>
        <taxon>Eukaryota</taxon>
        <taxon>Viridiplantae</taxon>
        <taxon>Streptophyta</taxon>
        <taxon>Embryophyta</taxon>
        <taxon>Tracheophyta</taxon>
        <taxon>Spermatophyta</taxon>
        <taxon>Magnoliopsida</taxon>
        <taxon>eudicotyledons</taxon>
        <taxon>Gunneridae</taxon>
        <taxon>Pentapetalae</taxon>
        <taxon>rosids</taxon>
        <taxon>malvids</taxon>
        <taxon>Malvales</taxon>
        <taxon>Malvaceae</taxon>
        <taxon>Malvoideae</taxon>
        <taxon>Gossypium</taxon>
    </lineage>
</organism>
<reference evidence="2 3" key="1">
    <citation type="journal article" date="2019" name="Genome Biol. Evol.">
        <title>Insights into the evolution of the New World diploid cottons (Gossypium, subgenus Houzingenia) based on genome sequencing.</title>
        <authorList>
            <person name="Grover C.E."/>
            <person name="Arick M.A. 2nd"/>
            <person name="Thrash A."/>
            <person name="Conover J.L."/>
            <person name="Sanders W.S."/>
            <person name="Peterson D.G."/>
            <person name="Frelichowski J.E."/>
            <person name="Scheffler J.A."/>
            <person name="Scheffler B.E."/>
            <person name="Wendel J.F."/>
        </authorList>
    </citation>
    <scope>NUCLEOTIDE SEQUENCE [LARGE SCALE GENOMIC DNA]</scope>
    <source>
        <strain evidence="2">0</strain>
        <tissue evidence="2">Leaf</tissue>
    </source>
</reference>
<dbReference type="OrthoDB" id="998371at2759"/>
<dbReference type="PANTHER" id="PTHR47074:SF48">
    <property type="entry name" value="POLYNUCLEOTIDYL TRANSFERASE, RIBONUCLEASE H-LIKE SUPERFAMILY PROTEIN"/>
    <property type="match status" value="1"/>
</dbReference>
<dbReference type="InterPro" id="IPR044730">
    <property type="entry name" value="RNase_H-like_dom_plant"/>
</dbReference>
<dbReference type="GO" id="GO:0003676">
    <property type="term" value="F:nucleic acid binding"/>
    <property type="evidence" value="ECO:0007669"/>
    <property type="project" value="InterPro"/>
</dbReference>
<dbReference type="GO" id="GO:0004523">
    <property type="term" value="F:RNA-DNA hybrid ribonuclease activity"/>
    <property type="evidence" value="ECO:0007669"/>
    <property type="project" value="InterPro"/>
</dbReference>
<dbReference type="Pfam" id="PF13456">
    <property type="entry name" value="RVT_3"/>
    <property type="match status" value="1"/>
</dbReference>
<dbReference type="Proteomes" id="UP000593560">
    <property type="component" value="Unassembled WGS sequence"/>
</dbReference>
<gene>
    <name evidence="2" type="ORF">Gohar_025172</name>
</gene>
<dbReference type="PANTHER" id="PTHR47074">
    <property type="entry name" value="BNAC02G40300D PROTEIN"/>
    <property type="match status" value="1"/>
</dbReference>
<dbReference type="InterPro" id="IPR012337">
    <property type="entry name" value="RNaseH-like_sf"/>
</dbReference>
<evidence type="ECO:0000313" key="3">
    <source>
        <dbReference type="Proteomes" id="UP000593560"/>
    </source>
</evidence>
<proteinExistence type="predicted"/>
<dbReference type="InterPro" id="IPR002156">
    <property type="entry name" value="RNaseH_domain"/>
</dbReference>
<evidence type="ECO:0000313" key="2">
    <source>
        <dbReference type="EMBL" id="MBA0809526.1"/>
    </source>
</evidence>
<dbReference type="EMBL" id="JABFAD010000009">
    <property type="protein sequence ID" value="MBA0809526.1"/>
    <property type="molecule type" value="Genomic_DNA"/>
</dbReference>
<accession>A0A7J9HI62</accession>
<dbReference type="InterPro" id="IPR036397">
    <property type="entry name" value="RNaseH_sf"/>
</dbReference>
<name>A0A7J9HI62_9ROSI</name>
<dbReference type="AlphaFoldDB" id="A0A7J9HI62"/>
<keyword evidence="3" id="KW-1185">Reference proteome</keyword>
<evidence type="ECO:0000259" key="1">
    <source>
        <dbReference type="Pfam" id="PF13456"/>
    </source>
</evidence>
<dbReference type="SUPFAM" id="SSF53098">
    <property type="entry name" value="Ribonuclease H-like"/>
    <property type="match status" value="1"/>
</dbReference>